<dbReference type="InterPro" id="IPR014085">
    <property type="entry name" value="Allophanate_hydrolase"/>
</dbReference>
<dbReference type="InterPro" id="IPR000120">
    <property type="entry name" value="Amidase"/>
</dbReference>
<dbReference type="SUPFAM" id="SSF75304">
    <property type="entry name" value="Amidase signature (AS) enzymes"/>
    <property type="match status" value="1"/>
</dbReference>
<keyword evidence="4" id="KW-1185">Reference proteome</keyword>
<dbReference type="Pfam" id="PF01425">
    <property type="entry name" value="Amidase"/>
    <property type="match status" value="1"/>
</dbReference>
<dbReference type="GO" id="GO:0004039">
    <property type="term" value="F:allophanate hydrolase activity"/>
    <property type="evidence" value="ECO:0007669"/>
    <property type="project" value="UniProtKB-EC"/>
</dbReference>
<dbReference type="AlphaFoldDB" id="A0A941EHL4"/>
<proteinExistence type="predicted"/>
<dbReference type="Gene3D" id="1.20.58.1700">
    <property type="match status" value="1"/>
</dbReference>
<dbReference type="EMBL" id="JAGSOH010000250">
    <property type="protein sequence ID" value="MBR7831441.1"/>
    <property type="molecule type" value="Genomic_DNA"/>
</dbReference>
<feature type="domain" description="Amidase" evidence="1">
    <location>
        <begin position="19"/>
        <end position="411"/>
    </location>
</feature>
<evidence type="ECO:0000259" key="2">
    <source>
        <dbReference type="Pfam" id="PF21986"/>
    </source>
</evidence>
<reference evidence="3" key="1">
    <citation type="submission" date="2021-04" db="EMBL/GenBank/DDBJ databases">
        <title>Genome based classification of Actinospica acidithermotolerans sp. nov., an actinobacterium isolated from an Indonesian hot spring.</title>
        <authorList>
            <person name="Kusuma A.B."/>
            <person name="Putra K.E."/>
            <person name="Nafisah S."/>
            <person name="Loh J."/>
            <person name="Nouioui I."/>
            <person name="Goodfellow M."/>
        </authorList>
    </citation>
    <scope>NUCLEOTIDE SEQUENCE</scope>
    <source>
        <strain evidence="3">MGRD01-02</strain>
    </source>
</reference>
<feature type="domain" description="Allophanate hydrolase C-terminal" evidence="2">
    <location>
        <begin position="437"/>
        <end position="469"/>
    </location>
</feature>
<dbReference type="RefSeq" id="WP_212522549.1">
    <property type="nucleotide sequence ID" value="NZ_JAGSOH010000250.1"/>
</dbReference>
<protein>
    <submittedName>
        <fullName evidence="3">Allophanate hydrolase</fullName>
        <ecNumber evidence="3">3.5.1.54</ecNumber>
    </submittedName>
</protein>
<evidence type="ECO:0000259" key="1">
    <source>
        <dbReference type="Pfam" id="PF01425"/>
    </source>
</evidence>
<organism evidence="3 4">
    <name type="scientific">Actinospica acidithermotolerans</name>
    <dbReference type="NCBI Taxonomy" id="2828514"/>
    <lineage>
        <taxon>Bacteria</taxon>
        <taxon>Bacillati</taxon>
        <taxon>Actinomycetota</taxon>
        <taxon>Actinomycetes</taxon>
        <taxon>Catenulisporales</taxon>
        <taxon>Actinospicaceae</taxon>
        <taxon>Actinospica</taxon>
    </lineage>
</organism>
<dbReference type="PANTHER" id="PTHR11895">
    <property type="entry name" value="TRANSAMIDASE"/>
    <property type="match status" value="1"/>
</dbReference>
<dbReference type="InterPro" id="IPR036928">
    <property type="entry name" value="AS_sf"/>
</dbReference>
<accession>A0A941EHL4</accession>
<evidence type="ECO:0000313" key="4">
    <source>
        <dbReference type="Proteomes" id="UP000676325"/>
    </source>
</evidence>
<sequence>MTPEPAAAPEWIRRFTDEESARIVATELGSEDGVDGGPLSGVRFAAKDNIDIAGIPSTAAFPVRAGQPAESSAFAVRQLVRAGAVPVGKTNLDQFATGLVGTRSPFGACHAVGHPQYVSGGSSSGSAVAVATGQVDLALGTDTAGSGRVPAAFNDIVGLKPTRGLISTSGVLPACRSLDCVSIFTRTVHEARAAFTALATFDPTDPYARPMPAHRPHLAAVPRVIAIPARDVALDLEPEHRTAWNAALDHAREIAEYVVEIDIEPFLAAARLLYQGPWLAERWNAIASILGTDGLDHPDLDPAVRRVLSGAGAITGADTFAGFDELARLRRLTEPTWDVADALLLPVTPCHPTLAQVAADPVGVNSRLGTYTNFVNLLDLCAISVPAGRRTDGLPFAVQLIAPAFADDRLLDLAATWTGEKAEEPADQTALRPGWSQLAVVGAHLSGLPLNGQLRELGATLSRRTRTAPA</sequence>
<comment type="caution">
    <text evidence="3">The sequence shown here is derived from an EMBL/GenBank/DDBJ whole genome shotgun (WGS) entry which is preliminary data.</text>
</comment>
<dbReference type="InterPro" id="IPR023631">
    <property type="entry name" value="Amidase_dom"/>
</dbReference>
<name>A0A941EHL4_9ACTN</name>
<dbReference type="Pfam" id="PF21986">
    <property type="entry name" value="AH_C"/>
    <property type="match status" value="1"/>
</dbReference>
<dbReference type="Gene3D" id="3.90.1300.10">
    <property type="entry name" value="Amidase signature (AS) domain"/>
    <property type="match status" value="1"/>
</dbReference>
<dbReference type="PANTHER" id="PTHR11895:SF169">
    <property type="entry name" value="GLUTAMYL-TRNA(GLN) AMIDOTRANSFERASE"/>
    <property type="match status" value="1"/>
</dbReference>
<gene>
    <name evidence="3" type="primary">atzF</name>
    <name evidence="3" type="ORF">KDK95_34390</name>
</gene>
<dbReference type="NCBIfam" id="NF006043">
    <property type="entry name" value="PRK08186.1"/>
    <property type="match status" value="1"/>
</dbReference>
<dbReference type="InterPro" id="IPR053844">
    <property type="entry name" value="AH_C"/>
</dbReference>
<evidence type="ECO:0000313" key="3">
    <source>
        <dbReference type="EMBL" id="MBR7831441.1"/>
    </source>
</evidence>
<dbReference type="Proteomes" id="UP000676325">
    <property type="component" value="Unassembled WGS sequence"/>
</dbReference>
<dbReference type="Gene3D" id="3.10.490.10">
    <property type="entry name" value="Gamma-glutamyl cyclotransferase-like"/>
    <property type="match status" value="1"/>
</dbReference>
<feature type="non-terminal residue" evidence="3">
    <location>
        <position position="470"/>
    </location>
</feature>
<dbReference type="NCBIfam" id="TIGR02713">
    <property type="entry name" value="allophanate_hyd"/>
    <property type="match status" value="1"/>
</dbReference>
<keyword evidence="3" id="KW-0378">Hydrolase</keyword>
<dbReference type="EC" id="3.5.1.54" evidence="3"/>